<proteinExistence type="predicted"/>
<keyword evidence="1" id="KW-1133">Transmembrane helix</keyword>
<comment type="caution">
    <text evidence="3">The sequence shown here is derived from an EMBL/GenBank/DDBJ whole genome shotgun (WGS) entry which is preliminary data.</text>
</comment>
<dbReference type="Pfam" id="PF03703">
    <property type="entry name" value="bPH_2"/>
    <property type="match status" value="1"/>
</dbReference>
<evidence type="ECO:0000313" key="3">
    <source>
        <dbReference type="EMBL" id="MDR6511195.1"/>
    </source>
</evidence>
<evidence type="ECO:0000313" key="4">
    <source>
        <dbReference type="Proteomes" id="UP001184150"/>
    </source>
</evidence>
<evidence type="ECO:0000259" key="2">
    <source>
        <dbReference type="Pfam" id="PF03703"/>
    </source>
</evidence>
<dbReference type="Proteomes" id="UP001184150">
    <property type="component" value="Unassembled WGS sequence"/>
</dbReference>
<organism evidence="3 4">
    <name type="scientific">Novosphingobium capsulatum</name>
    <dbReference type="NCBI Taxonomy" id="13688"/>
    <lineage>
        <taxon>Bacteria</taxon>
        <taxon>Pseudomonadati</taxon>
        <taxon>Pseudomonadota</taxon>
        <taxon>Alphaproteobacteria</taxon>
        <taxon>Sphingomonadales</taxon>
        <taxon>Sphingomonadaceae</taxon>
        <taxon>Novosphingobium</taxon>
    </lineage>
</organism>
<evidence type="ECO:0000256" key="1">
    <source>
        <dbReference type="SAM" id="Phobius"/>
    </source>
</evidence>
<feature type="domain" description="YdbS-like PH" evidence="2">
    <location>
        <begin position="86"/>
        <end position="172"/>
    </location>
</feature>
<reference evidence="3 4" key="1">
    <citation type="submission" date="2023-07" db="EMBL/GenBank/DDBJ databases">
        <title>Sorghum-associated microbial communities from plants grown in Nebraska, USA.</title>
        <authorList>
            <person name="Schachtman D."/>
        </authorList>
    </citation>
    <scope>NUCLEOTIDE SEQUENCE [LARGE SCALE GENOMIC DNA]</scope>
    <source>
        <strain evidence="3 4">DS1027</strain>
    </source>
</reference>
<dbReference type="InterPro" id="IPR054839">
    <property type="entry name" value="puhB_PGC"/>
</dbReference>
<keyword evidence="1" id="KW-0812">Transmembrane</keyword>
<dbReference type="RefSeq" id="WP_171798799.1">
    <property type="nucleotide sequence ID" value="NZ_JAVDRD010000004.1"/>
</dbReference>
<feature type="transmembrane region" description="Helical" evidence="1">
    <location>
        <begin position="97"/>
        <end position="117"/>
    </location>
</feature>
<dbReference type="EMBL" id="JAVDRD010000004">
    <property type="protein sequence ID" value="MDR6511195.1"/>
    <property type="molecule type" value="Genomic_DNA"/>
</dbReference>
<sequence length="208" mass="21865">MSEYDFEPVRGLPGDLPAGEWIVWQAAPHWQTFKRSALFAPWLAGYFAVLALLALASGNLIGAGAILAAGAVLQGLLTLFAVLVARTTVYTLTNRRVVLRVGIALGKCINLPLSLIASADLRGHGRGHGDIALTLKGQHRLGYAMLWPHARPWRLAQPQPMLRALADAPRLAAALAQACAQAAPHGIVRADTAEPAQPISGPIAGAAA</sequence>
<keyword evidence="4" id="KW-1185">Reference proteome</keyword>
<keyword evidence="1" id="KW-0472">Membrane</keyword>
<name>A0ABU1MLI8_9SPHN</name>
<gene>
    <name evidence="3" type="ORF">J2792_002067</name>
</gene>
<dbReference type="InterPro" id="IPR005182">
    <property type="entry name" value="YdbS-like_PH"/>
</dbReference>
<feature type="transmembrane region" description="Helical" evidence="1">
    <location>
        <begin position="37"/>
        <end position="55"/>
    </location>
</feature>
<accession>A0ABU1MLI8</accession>
<dbReference type="NCBIfam" id="NF040894">
    <property type="entry name" value="puhB_PGC"/>
    <property type="match status" value="1"/>
</dbReference>
<feature type="transmembrane region" description="Helical" evidence="1">
    <location>
        <begin position="61"/>
        <end position="85"/>
    </location>
</feature>
<protein>
    <recommendedName>
        <fullName evidence="2">YdbS-like PH domain-containing protein</fullName>
    </recommendedName>
</protein>